<evidence type="ECO:0000256" key="4">
    <source>
        <dbReference type="ARBA" id="ARBA00022989"/>
    </source>
</evidence>
<evidence type="ECO:0008006" key="10">
    <source>
        <dbReference type="Google" id="ProtNLM"/>
    </source>
</evidence>
<dbReference type="InterPro" id="IPR005045">
    <property type="entry name" value="CDC50/LEM3_fam"/>
</dbReference>
<evidence type="ECO:0000256" key="7">
    <source>
        <dbReference type="SAM" id="Phobius"/>
    </source>
</evidence>
<protein>
    <recommendedName>
        <fullName evidence="10">ALA-interacting subunit</fullName>
    </recommendedName>
</protein>
<dbReference type="Gramene" id="OMERI03G33770.1">
    <property type="protein sequence ID" value="OMERI03G33770.1"/>
    <property type="gene ID" value="OMERI03G33770"/>
</dbReference>
<feature type="transmembrane region" description="Helical" evidence="7">
    <location>
        <begin position="52"/>
        <end position="73"/>
    </location>
</feature>
<feature type="compositionally biased region" description="Gly residues" evidence="6">
    <location>
        <begin position="10"/>
        <end position="20"/>
    </location>
</feature>
<reference evidence="8" key="1">
    <citation type="submission" date="2015-04" db="UniProtKB">
        <authorList>
            <consortium name="EnsemblPlants"/>
        </authorList>
    </citation>
    <scope>IDENTIFICATION</scope>
</reference>
<keyword evidence="3 7" id="KW-0812">Transmembrane</keyword>
<dbReference type="HOGENOM" id="CLU_527220_0_0_1"/>
<evidence type="ECO:0000256" key="3">
    <source>
        <dbReference type="ARBA" id="ARBA00022692"/>
    </source>
</evidence>
<name>A0A0E0D7V6_9ORYZ</name>
<accession>A0A0E0D7V6</accession>
<evidence type="ECO:0000256" key="5">
    <source>
        <dbReference type="ARBA" id="ARBA00023136"/>
    </source>
</evidence>
<comment type="subcellular location">
    <subcellularLocation>
        <location evidence="1">Membrane</location>
    </subcellularLocation>
</comment>
<comment type="similarity">
    <text evidence="2">Belongs to the CDC50/LEM3 family.</text>
</comment>
<evidence type="ECO:0000313" key="8">
    <source>
        <dbReference type="EnsemblPlants" id="OMERI03G33770.1"/>
    </source>
</evidence>
<keyword evidence="9" id="KW-1185">Reference proteome</keyword>
<sequence>MMEEASTSASGGGGAAANGGQRGFPPARSGVFYRFTQQNLPAWKPAMTPGCVITIFLMIGVTFVPVGLVCLHASNHVAEIAHRYDIDCVPNAYKRNRQAYIKDSSISKNCSQEVKVKYLMRAPIYVYYELDNFYQNHRRYVKSRSDKQLRYGQKYTHSSCDPIERNDGLPIVPCGLIAWSLFNDTYGFTHGSTEIKVNRKNISWKSDREHKFGKDVYPFNFQNGSLIGGGKLDPDLPLSQQEDLIVWMRTAALPQFRKLYGVIEEDLQADEIITMHIANNYNTYSFGGKKSLILTTSTWLGGKNDFLGYAYLVTGSLSLFLTILFALIHVKNPRIIDAYLIYDATDKFLSMILMLLCHKAMIHTTQMLGMRRRTAAAATVAAIDDDDDDDDDDGDYALTYLGKMAVEEKPADKPRDMSVMISWLDVVYQWRPSSSLPPWKMIERANLPGEWMADKWFCADTAFTSDDGHTFWVDIMFCRCDDLLSSSYDVEPVHFDSIDLPPDCQSFTPDRWTVASP</sequence>
<dbReference type="PANTHER" id="PTHR10926">
    <property type="entry name" value="CELL CYCLE CONTROL PROTEIN 50"/>
    <property type="match status" value="1"/>
</dbReference>
<dbReference type="Pfam" id="PF03381">
    <property type="entry name" value="CDC50"/>
    <property type="match status" value="1"/>
</dbReference>
<dbReference type="STRING" id="40149.A0A0E0D7V6"/>
<dbReference type="GO" id="GO:0005783">
    <property type="term" value="C:endoplasmic reticulum"/>
    <property type="evidence" value="ECO:0007669"/>
    <property type="project" value="TreeGrafter"/>
</dbReference>
<feature type="region of interest" description="Disordered" evidence="6">
    <location>
        <begin position="1"/>
        <end position="20"/>
    </location>
</feature>
<dbReference type="EnsemblPlants" id="OMERI03G33770.1">
    <property type="protein sequence ID" value="OMERI03G33770.1"/>
    <property type="gene ID" value="OMERI03G33770"/>
</dbReference>
<dbReference type="GO" id="GO:0005886">
    <property type="term" value="C:plasma membrane"/>
    <property type="evidence" value="ECO:0007669"/>
    <property type="project" value="TreeGrafter"/>
</dbReference>
<dbReference type="eggNOG" id="KOG2952">
    <property type="taxonomic scope" value="Eukaryota"/>
</dbReference>
<dbReference type="GO" id="GO:0005794">
    <property type="term" value="C:Golgi apparatus"/>
    <property type="evidence" value="ECO:0007669"/>
    <property type="project" value="TreeGrafter"/>
</dbReference>
<evidence type="ECO:0000256" key="2">
    <source>
        <dbReference type="ARBA" id="ARBA00009457"/>
    </source>
</evidence>
<dbReference type="AlphaFoldDB" id="A0A0E0D7V6"/>
<evidence type="ECO:0000256" key="6">
    <source>
        <dbReference type="SAM" id="MobiDB-lite"/>
    </source>
</evidence>
<dbReference type="PANTHER" id="PTHR10926:SF29">
    <property type="entry name" value="ALA-INTERACTING SUBUNIT 2-RELATED"/>
    <property type="match status" value="1"/>
</dbReference>
<evidence type="ECO:0000313" key="9">
    <source>
        <dbReference type="Proteomes" id="UP000008021"/>
    </source>
</evidence>
<keyword evidence="4 7" id="KW-1133">Transmembrane helix</keyword>
<reference evidence="8" key="2">
    <citation type="submission" date="2018-05" db="EMBL/GenBank/DDBJ databases">
        <title>OmerRS3 (Oryza meridionalis Reference Sequence Version 3).</title>
        <authorList>
            <person name="Zhang J."/>
            <person name="Kudrna D."/>
            <person name="Lee S."/>
            <person name="Talag J."/>
            <person name="Welchert J."/>
            <person name="Wing R.A."/>
        </authorList>
    </citation>
    <scope>NUCLEOTIDE SEQUENCE [LARGE SCALE GENOMIC DNA]</scope>
    <source>
        <strain evidence="8">cv. OR44</strain>
    </source>
</reference>
<keyword evidence="5 7" id="KW-0472">Membrane</keyword>
<organism evidence="8">
    <name type="scientific">Oryza meridionalis</name>
    <dbReference type="NCBI Taxonomy" id="40149"/>
    <lineage>
        <taxon>Eukaryota</taxon>
        <taxon>Viridiplantae</taxon>
        <taxon>Streptophyta</taxon>
        <taxon>Embryophyta</taxon>
        <taxon>Tracheophyta</taxon>
        <taxon>Spermatophyta</taxon>
        <taxon>Magnoliopsida</taxon>
        <taxon>Liliopsida</taxon>
        <taxon>Poales</taxon>
        <taxon>Poaceae</taxon>
        <taxon>BOP clade</taxon>
        <taxon>Oryzoideae</taxon>
        <taxon>Oryzeae</taxon>
        <taxon>Oryzinae</taxon>
        <taxon>Oryza</taxon>
    </lineage>
</organism>
<feature type="transmembrane region" description="Helical" evidence="7">
    <location>
        <begin position="348"/>
        <end position="365"/>
    </location>
</feature>
<feature type="transmembrane region" description="Helical" evidence="7">
    <location>
        <begin position="306"/>
        <end position="328"/>
    </location>
</feature>
<evidence type="ECO:0000256" key="1">
    <source>
        <dbReference type="ARBA" id="ARBA00004370"/>
    </source>
</evidence>
<dbReference type="Proteomes" id="UP000008021">
    <property type="component" value="Chromosome 3"/>
</dbReference>
<proteinExistence type="inferred from homology"/>